<sequence length="435" mass="44873">MPKTLRPIVSLLLGLAFLLAGSGLQFTLLPLRGSAEGFDDLALGVISSAYYVGFVSGCLLAPYLIQRAGHIRAFTAMVAVAAAVALAYALAPVVVAWIVFRGVTGLCLAGLYLVVESWLNDRASNENRGLVLSAYVVVNYGAITFGQALVTLYPIAEAGNFMVAAMLSSLAIVPVALTRAAQPAPITTVSFRVGQLYCAAPVALVASFMIGAANGAFWGLAPLSAAGSGLSIDQVALFMSTAVLAGAIVQWPVGRLSDRFDRRLVLLVLLIGAAAAGVASWLISASGMMLLLFGILFGALALPGYSLAAAHAYDKTPASDVVPIAATILLTNGLGSVVGPLIAASLMSAEGPRALFLFTAMVQALLAAYVLYRTQVQVSLASPQKTDFDLAATALVGTVVTHDALDPTDPSIIIPEAYARAPMQANARSTPSSES</sequence>
<feature type="transmembrane region" description="Helical" evidence="5">
    <location>
        <begin position="264"/>
        <end position="283"/>
    </location>
</feature>
<accession>A0A0R3N1J2</accession>
<feature type="transmembrane region" description="Helical" evidence="5">
    <location>
        <begin position="71"/>
        <end position="91"/>
    </location>
</feature>
<dbReference type="InterPro" id="IPR005828">
    <property type="entry name" value="MFS_sugar_transport-like"/>
</dbReference>
<gene>
    <name evidence="7" type="ORF">CQ13_05030</name>
</gene>
<dbReference type="Gene3D" id="1.20.1250.20">
    <property type="entry name" value="MFS general substrate transporter like domains"/>
    <property type="match status" value="2"/>
</dbReference>
<feature type="transmembrane region" description="Helical" evidence="5">
    <location>
        <begin position="321"/>
        <end position="342"/>
    </location>
</feature>
<dbReference type="OrthoDB" id="9810614at2"/>
<evidence type="ECO:0000259" key="6">
    <source>
        <dbReference type="PROSITE" id="PS50850"/>
    </source>
</evidence>
<reference evidence="7 8" key="1">
    <citation type="submission" date="2014-03" db="EMBL/GenBank/DDBJ databases">
        <title>Bradyrhizobium valentinum sp. nov., isolated from effective nodules of Lupinus mariae-josephae, a lupine endemic of basic-lime soils in Eastern Spain.</title>
        <authorList>
            <person name="Duran D."/>
            <person name="Rey L."/>
            <person name="Navarro A."/>
            <person name="Busquets A."/>
            <person name="Imperial J."/>
            <person name="Ruiz-Argueso T."/>
        </authorList>
    </citation>
    <scope>NUCLEOTIDE SEQUENCE [LARGE SCALE GENOMIC DNA]</scope>
    <source>
        <strain evidence="7 8">Ro19</strain>
    </source>
</reference>
<dbReference type="CDD" id="cd17477">
    <property type="entry name" value="MFS_YcaD_like"/>
    <property type="match status" value="1"/>
</dbReference>
<feature type="transmembrane region" description="Helical" evidence="5">
    <location>
        <begin position="41"/>
        <end position="64"/>
    </location>
</feature>
<comment type="subcellular location">
    <subcellularLocation>
        <location evidence="1">Membrane</location>
    </subcellularLocation>
</comment>
<feature type="transmembrane region" description="Helical" evidence="5">
    <location>
        <begin position="193"/>
        <end position="220"/>
    </location>
</feature>
<feature type="transmembrane region" description="Helical" evidence="5">
    <location>
        <begin position="161"/>
        <end position="181"/>
    </location>
</feature>
<keyword evidence="2 5" id="KW-0812">Transmembrane</keyword>
<proteinExistence type="predicted"/>
<protein>
    <submittedName>
        <fullName evidence="7">Twin-arginine translocation pathway signal</fullName>
    </submittedName>
</protein>
<keyword evidence="8" id="KW-1185">Reference proteome</keyword>
<feature type="transmembrane region" description="Helical" evidence="5">
    <location>
        <begin position="131"/>
        <end position="155"/>
    </location>
</feature>
<name>A0A0R3N1J2_9BRAD</name>
<dbReference type="InterPro" id="IPR036259">
    <property type="entry name" value="MFS_trans_sf"/>
</dbReference>
<comment type="caution">
    <text evidence="7">The sequence shown here is derived from an EMBL/GenBank/DDBJ whole genome shotgun (WGS) entry which is preliminary data.</text>
</comment>
<dbReference type="InterPro" id="IPR020846">
    <property type="entry name" value="MFS_dom"/>
</dbReference>
<feature type="transmembrane region" description="Helical" evidence="5">
    <location>
        <begin position="354"/>
        <end position="372"/>
    </location>
</feature>
<dbReference type="GO" id="GO:0005886">
    <property type="term" value="C:plasma membrane"/>
    <property type="evidence" value="ECO:0007669"/>
    <property type="project" value="TreeGrafter"/>
</dbReference>
<dbReference type="PANTHER" id="PTHR23521:SF3">
    <property type="entry name" value="MFS TRANSPORTER"/>
    <property type="match status" value="1"/>
</dbReference>
<feature type="transmembrane region" description="Helical" evidence="5">
    <location>
        <begin position="97"/>
        <end position="119"/>
    </location>
</feature>
<dbReference type="Pfam" id="PF07690">
    <property type="entry name" value="MFS_1"/>
    <property type="match status" value="1"/>
</dbReference>
<dbReference type="PROSITE" id="PS50850">
    <property type="entry name" value="MFS"/>
    <property type="match status" value="1"/>
</dbReference>
<keyword evidence="3 5" id="KW-1133">Transmembrane helix</keyword>
<dbReference type="PANTHER" id="PTHR23521">
    <property type="entry name" value="TRANSPORTER MFS SUPERFAMILY"/>
    <property type="match status" value="1"/>
</dbReference>
<dbReference type="InterPro" id="IPR047200">
    <property type="entry name" value="MFS_YcaD-like"/>
</dbReference>
<dbReference type="Proteomes" id="UP000052023">
    <property type="component" value="Unassembled WGS sequence"/>
</dbReference>
<evidence type="ECO:0000313" key="7">
    <source>
        <dbReference type="EMBL" id="KRR23414.1"/>
    </source>
</evidence>
<dbReference type="GO" id="GO:0022857">
    <property type="term" value="F:transmembrane transporter activity"/>
    <property type="evidence" value="ECO:0007669"/>
    <property type="project" value="InterPro"/>
</dbReference>
<evidence type="ECO:0000313" key="8">
    <source>
        <dbReference type="Proteomes" id="UP000052023"/>
    </source>
</evidence>
<feature type="transmembrane region" description="Helical" evidence="5">
    <location>
        <begin position="289"/>
        <end position="309"/>
    </location>
</feature>
<dbReference type="SUPFAM" id="SSF103473">
    <property type="entry name" value="MFS general substrate transporter"/>
    <property type="match status" value="1"/>
</dbReference>
<dbReference type="Pfam" id="PF00083">
    <property type="entry name" value="Sugar_tr"/>
    <property type="match status" value="1"/>
</dbReference>
<evidence type="ECO:0000256" key="3">
    <source>
        <dbReference type="ARBA" id="ARBA00022989"/>
    </source>
</evidence>
<dbReference type="InterPro" id="IPR011701">
    <property type="entry name" value="MFS"/>
</dbReference>
<organism evidence="7 8">
    <name type="scientific">Bradyrhizobium retamae</name>
    <dbReference type="NCBI Taxonomy" id="1300035"/>
    <lineage>
        <taxon>Bacteria</taxon>
        <taxon>Pseudomonadati</taxon>
        <taxon>Pseudomonadota</taxon>
        <taxon>Alphaproteobacteria</taxon>
        <taxon>Hyphomicrobiales</taxon>
        <taxon>Nitrobacteraceae</taxon>
        <taxon>Bradyrhizobium</taxon>
    </lineage>
</organism>
<dbReference type="EMBL" id="LLYA01000159">
    <property type="protein sequence ID" value="KRR23414.1"/>
    <property type="molecule type" value="Genomic_DNA"/>
</dbReference>
<evidence type="ECO:0000256" key="4">
    <source>
        <dbReference type="ARBA" id="ARBA00023136"/>
    </source>
</evidence>
<evidence type="ECO:0000256" key="2">
    <source>
        <dbReference type="ARBA" id="ARBA00022692"/>
    </source>
</evidence>
<feature type="domain" description="Major facilitator superfamily (MFS) profile" evidence="6">
    <location>
        <begin position="199"/>
        <end position="435"/>
    </location>
</feature>
<feature type="transmembrane region" description="Helical" evidence="5">
    <location>
        <begin position="232"/>
        <end position="252"/>
    </location>
</feature>
<dbReference type="AlphaFoldDB" id="A0A0R3N1J2"/>
<evidence type="ECO:0000256" key="5">
    <source>
        <dbReference type="SAM" id="Phobius"/>
    </source>
</evidence>
<keyword evidence="4 5" id="KW-0472">Membrane</keyword>
<evidence type="ECO:0000256" key="1">
    <source>
        <dbReference type="ARBA" id="ARBA00004370"/>
    </source>
</evidence>